<feature type="transmembrane region" description="Helical" evidence="5">
    <location>
        <begin position="144"/>
        <end position="177"/>
    </location>
</feature>
<accession>A0ABD5RHG3</accession>
<evidence type="ECO:0000256" key="5">
    <source>
        <dbReference type="SAM" id="Phobius"/>
    </source>
</evidence>
<gene>
    <name evidence="7" type="ORF">ACFPYI_00320</name>
</gene>
<dbReference type="InterPro" id="IPR035952">
    <property type="entry name" value="Rhomboid-like_sf"/>
</dbReference>
<comment type="subcellular location">
    <subcellularLocation>
        <location evidence="1">Membrane</location>
        <topology evidence="1">Multi-pass membrane protein</topology>
    </subcellularLocation>
</comment>
<dbReference type="EC" id="3.4.21.-" evidence="7"/>
<dbReference type="GO" id="GO:0016020">
    <property type="term" value="C:membrane"/>
    <property type="evidence" value="ECO:0007669"/>
    <property type="project" value="UniProtKB-SubCell"/>
</dbReference>
<sequence>MVAVPGMETLHVLGLLVTVLVSLAVVRSLSDGGVGPILRRRLLLGVPWGTLLVTAFVLCVYFFVQGGWEYPRRPMVVPFRAWSYFYPLGILTSPFAHAGLGHVTGNLFATLTLASLAEYAWGHYPRKRGVQTFTSSLTNPFGRIALFVVVTLAIGVLTGVFALGPAIGFSGVVFAFAGFALMRYPLATVVAVTASGVISLLYAAVQNPILQQGGRSAFITPWWASIAIQGHALGLFLGATLGILYVRRVEERPPAVRLFVGVLLFCVAQNLWAVYTPLNGGRYELYRAAGTALLFVLATLFASAVVHVDRSLLGRFDVGFNEATFALVLAVTVALAGVAIPFNLFAVANPDAGVTDANSIDVGDYTVFYAHDVPNQYISSVSIDSGAVSSEVNASGVIVVSEQREIWWVVTSSSRLANDGRSLVRVGGIGWRDAVVADYSGWSPVGNSTAYVVYLYHQDAARLAYVSEPSQAALTITERNVTVVPGPEFTLRVTRGGETLGEAAIPVGNNTTSAGDLTFVREDRRVVATTDDGTRVTVATRAHTS</sequence>
<dbReference type="GO" id="GO:0008233">
    <property type="term" value="F:peptidase activity"/>
    <property type="evidence" value="ECO:0007669"/>
    <property type="project" value="UniProtKB-KW"/>
</dbReference>
<organism evidence="7 8">
    <name type="scientific">Halomarina salina</name>
    <dbReference type="NCBI Taxonomy" id="1872699"/>
    <lineage>
        <taxon>Archaea</taxon>
        <taxon>Methanobacteriati</taxon>
        <taxon>Methanobacteriota</taxon>
        <taxon>Stenosarchaea group</taxon>
        <taxon>Halobacteria</taxon>
        <taxon>Halobacteriales</taxon>
        <taxon>Natronomonadaceae</taxon>
        <taxon>Halomarina</taxon>
    </lineage>
</organism>
<feature type="transmembrane region" description="Helical" evidence="5">
    <location>
        <begin position="84"/>
        <end position="100"/>
    </location>
</feature>
<evidence type="ECO:0000256" key="3">
    <source>
        <dbReference type="ARBA" id="ARBA00022989"/>
    </source>
</evidence>
<feature type="transmembrane region" description="Helical" evidence="5">
    <location>
        <begin position="184"/>
        <end position="202"/>
    </location>
</feature>
<evidence type="ECO:0000256" key="2">
    <source>
        <dbReference type="ARBA" id="ARBA00022692"/>
    </source>
</evidence>
<dbReference type="Proteomes" id="UP001596099">
    <property type="component" value="Unassembled WGS sequence"/>
</dbReference>
<comment type="caution">
    <text evidence="7">The sequence shown here is derived from an EMBL/GenBank/DDBJ whole genome shotgun (WGS) entry which is preliminary data.</text>
</comment>
<evidence type="ECO:0000259" key="6">
    <source>
        <dbReference type="Pfam" id="PF01694"/>
    </source>
</evidence>
<evidence type="ECO:0000256" key="1">
    <source>
        <dbReference type="ARBA" id="ARBA00004141"/>
    </source>
</evidence>
<keyword evidence="3 5" id="KW-1133">Transmembrane helix</keyword>
<keyword evidence="8" id="KW-1185">Reference proteome</keyword>
<feature type="transmembrane region" description="Helical" evidence="5">
    <location>
        <begin position="12"/>
        <end position="30"/>
    </location>
</feature>
<evidence type="ECO:0000313" key="7">
    <source>
        <dbReference type="EMBL" id="MFC5969763.1"/>
    </source>
</evidence>
<keyword evidence="7" id="KW-0645">Protease</keyword>
<protein>
    <submittedName>
        <fullName evidence="7">Rhomboid family intramembrane serine protease</fullName>
        <ecNumber evidence="7">3.4.21.-</ecNumber>
    </submittedName>
</protein>
<dbReference type="AlphaFoldDB" id="A0ABD5RHG3"/>
<feature type="transmembrane region" description="Helical" evidence="5">
    <location>
        <begin position="320"/>
        <end position="342"/>
    </location>
</feature>
<proteinExistence type="predicted"/>
<keyword evidence="4 5" id="KW-0472">Membrane</keyword>
<dbReference type="GO" id="GO:0006508">
    <property type="term" value="P:proteolysis"/>
    <property type="evidence" value="ECO:0007669"/>
    <property type="project" value="UniProtKB-KW"/>
</dbReference>
<dbReference type="SUPFAM" id="SSF144091">
    <property type="entry name" value="Rhomboid-like"/>
    <property type="match status" value="1"/>
</dbReference>
<evidence type="ECO:0000313" key="8">
    <source>
        <dbReference type="Proteomes" id="UP001596099"/>
    </source>
</evidence>
<keyword evidence="2 5" id="KW-0812">Transmembrane</keyword>
<keyword evidence="7" id="KW-0378">Hydrolase</keyword>
<feature type="transmembrane region" description="Helical" evidence="5">
    <location>
        <begin position="42"/>
        <end position="64"/>
    </location>
</feature>
<feature type="domain" description="Peptidase S54 rhomboid" evidence="6">
    <location>
        <begin position="90"/>
        <end position="247"/>
    </location>
</feature>
<dbReference type="Gene3D" id="1.20.1540.10">
    <property type="entry name" value="Rhomboid-like"/>
    <property type="match status" value="1"/>
</dbReference>
<feature type="transmembrane region" description="Helical" evidence="5">
    <location>
        <begin position="287"/>
        <end position="308"/>
    </location>
</feature>
<feature type="transmembrane region" description="Helical" evidence="5">
    <location>
        <begin position="258"/>
        <end position="275"/>
    </location>
</feature>
<evidence type="ECO:0000256" key="4">
    <source>
        <dbReference type="ARBA" id="ARBA00023136"/>
    </source>
</evidence>
<dbReference type="Pfam" id="PF01694">
    <property type="entry name" value="Rhomboid"/>
    <property type="match status" value="1"/>
</dbReference>
<dbReference type="EMBL" id="JBHSQH010000001">
    <property type="protein sequence ID" value="MFC5969763.1"/>
    <property type="molecule type" value="Genomic_DNA"/>
</dbReference>
<dbReference type="RefSeq" id="WP_247418089.1">
    <property type="nucleotide sequence ID" value="NZ_JALLGW010000001.1"/>
</dbReference>
<reference evidence="7 8" key="1">
    <citation type="journal article" date="2019" name="Int. J. Syst. Evol. Microbiol.">
        <title>The Global Catalogue of Microorganisms (GCM) 10K type strain sequencing project: providing services to taxonomists for standard genome sequencing and annotation.</title>
        <authorList>
            <consortium name="The Broad Institute Genomics Platform"/>
            <consortium name="The Broad Institute Genome Sequencing Center for Infectious Disease"/>
            <person name="Wu L."/>
            <person name="Ma J."/>
        </authorList>
    </citation>
    <scope>NUCLEOTIDE SEQUENCE [LARGE SCALE GENOMIC DNA]</scope>
    <source>
        <strain evidence="7 8">CGMCC 1.12543</strain>
    </source>
</reference>
<feature type="transmembrane region" description="Helical" evidence="5">
    <location>
        <begin position="222"/>
        <end position="246"/>
    </location>
</feature>
<name>A0ABD5RHG3_9EURY</name>
<dbReference type="InterPro" id="IPR022764">
    <property type="entry name" value="Peptidase_S54_rhomboid_dom"/>
</dbReference>